<name>A0A849H995_9MICO</name>
<sequence>MTVDSDNAVSSTDGGVAPPYWERRPEKGGGVPPGQDLAALRRGVGAEPGSIPLMWPMYTTFRPDGSVSPELRAEHHALALFGVHQQSQTSPMHRPGVRLGEALRALRESGRYSESALDRRVAQCATADSLDEFAHHLRSLVTMLKTLPQPQGLDYTALTRDFLSWQRPHGRLRVRRRLGADYFRKPGSAKPSTPDSSERNGPL</sequence>
<dbReference type="NCBIfam" id="TIGR02548">
    <property type="entry name" value="casB_cse2"/>
    <property type="match status" value="1"/>
</dbReference>
<evidence type="ECO:0000313" key="3">
    <source>
        <dbReference type="Proteomes" id="UP000588586"/>
    </source>
</evidence>
<dbReference type="Pfam" id="PF09485">
    <property type="entry name" value="CRISPR_Cse2"/>
    <property type="match status" value="1"/>
</dbReference>
<accession>A0A849H995</accession>
<dbReference type="InterPro" id="IPR038287">
    <property type="entry name" value="Cse2_sf"/>
</dbReference>
<keyword evidence="3" id="KW-1185">Reference proteome</keyword>
<dbReference type="RefSeq" id="WP_171243543.1">
    <property type="nucleotide sequence ID" value="NZ_JABEPQ010000002.1"/>
</dbReference>
<evidence type="ECO:0000313" key="2">
    <source>
        <dbReference type="EMBL" id="NNM46440.1"/>
    </source>
</evidence>
<dbReference type="InterPro" id="IPR013382">
    <property type="entry name" value="CRISPR-assoc_prot_Cse2"/>
</dbReference>
<comment type="caution">
    <text evidence="2">The sequence shown here is derived from an EMBL/GenBank/DDBJ whole genome shotgun (WGS) entry which is preliminary data.</text>
</comment>
<reference evidence="2 3" key="1">
    <citation type="submission" date="2020-04" db="EMBL/GenBank/DDBJ databases">
        <title>Knoellia sp. isolate from air conditioner.</title>
        <authorList>
            <person name="Chea S."/>
            <person name="Kim D.-U."/>
        </authorList>
    </citation>
    <scope>NUCLEOTIDE SEQUENCE [LARGE SCALE GENOMIC DNA]</scope>
    <source>
        <strain evidence="2 3">DB2414S</strain>
    </source>
</reference>
<gene>
    <name evidence="2" type="primary">casB</name>
    <name evidence="2" type="ORF">HJG52_10530</name>
</gene>
<dbReference type="CDD" id="cd09731">
    <property type="entry name" value="Cse2_I-E"/>
    <property type="match status" value="1"/>
</dbReference>
<organism evidence="2 3">
    <name type="scientific">Knoellia koreensis</name>
    <dbReference type="NCBI Taxonomy" id="2730921"/>
    <lineage>
        <taxon>Bacteria</taxon>
        <taxon>Bacillati</taxon>
        <taxon>Actinomycetota</taxon>
        <taxon>Actinomycetes</taxon>
        <taxon>Micrococcales</taxon>
        <taxon>Intrasporangiaceae</taxon>
        <taxon>Knoellia</taxon>
    </lineage>
</organism>
<feature type="region of interest" description="Disordered" evidence="1">
    <location>
        <begin position="176"/>
        <end position="203"/>
    </location>
</feature>
<proteinExistence type="predicted"/>
<protein>
    <submittedName>
        <fullName evidence="2">Type I-E CRISPR-associated protein Cse2/CasB</fullName>
    </submittedName>
</protein>
<evidence type="ECO:0000256" key="1">
    <source>
        <dbReference type="SAM" id="MobiDB-lite"/>
    </source>
</evidence>
<dbReference type="Proteomes" id="UP000588586">
    <property type="component" value="Unassembled WGS sequence"/>
</dbReference>
<dbReference type="EMBL" id="JABEPQ010000002">
    <property type="protein sequence ID" value="NNM46440.1"/>
    <property type="molecule type" value="Genomic_DNA"/>
</dbReference>
<dbReference type="AlphaFoldDB" id="A0A849H995"/>
<dbReference type="Gene3D" id="1.10.520.40">
    <property type="entry name" value="CRISPR-associated protein Cse2"/>
    <property type="match status" value="1"/>
</dbReference>
<feature type="region of interest" description="Disordered" evidence="1">
    <location>
        <begin position="1"/>
        <end position="33"/>
    </location>
</feature>
<feature type="compositionally biased region" description="Polar residues" evidence="1">
    <location>
        <begin position="1"/>
        <end position="13"/>
    </location>
</feature>